<proteinExistence type="predicted"/>
<evidence type="ECO:0000313" key="2">
    <source>
        <dbReference type="Proteomes" id="UP000695562"/>
    </source>
</evidence>
<organism evidence="1 2">
    <name type="scientific">Polysphondylium violaceum</name>
    <dbReference type="NCBI Taxonomy" id="133409"/>
    <lineage>
        <taxon>Eukaryota</taxon>
        <taxon>Amoebozoa</taxon>
        <taxon>Evosea</taxon>
        <taxon>Eumycetozoa</taxon>
        <taxon>Dictyostelia</taxon>
        <taxon>Dictyosteliales</taxon>
        <taxon>Dictyosteliaceae</taxon>
        <taxon>Polysphondylium</taxon>
    </lineage>
</organism>
<reference evidence="1" key="1">
    <citation type="submission" date="2020-01" db="EMBL/GenBank/DDBJ databases">
        <title>Development of genomics and gene disruption for Polysphondylium violaceum indicates a role for the polyketide synthase stlB in stalk morphogenesis.</title>
        <authorList>
            <person name="Narita B."/>
            <person name="Kawabe Y."/>
            <person name="Kin K."/>
            <person name="Saito T."/>
            <person name="Gibbs R."/>
            <person name="Kuspa A."/>
            <person name="Muzny D."/>
            <person name="Queller D."/>
            <person name="Richards S."/>
            <person name="Strassman J."/>
            <person name="Sucgang R."/>
            <person name="Worley K."/>
            <person name="Schaap P."/>
        </authorList>
    </citation>
    <scope>NUCLEOTIDE SEQUENCE</scope>
    <source>
        <strain evidence="1">QSvi11</strain>
    </source>
</reference>
<sequence>MLVSKSWLLNILPKIKYPVLSIETKQQWQKVVTLILRHEIPLKLTFSMLSLTSYLDTLIYPSLYHRFKQIFSPLSSHYQQINQDQFIDLICPHIDTLRHNYHYLNEVLVTHFKNLIKHLENNNSSSKSKTNIKLRKYRAKVSGRFFSDQQLGIELFTHLELLKFGAGELDEIKRIGNIISKMKSLRNISIDCISSQHKNENVIAMLKILSQNQHIKRLSLKLSLSPSLYLELPAIPILTSLFVQKTISVEGFTIIVNEMKSLLNLFVFVDCKQLFEIENNNNSNSNSNSNISQLNHNDDNNNSKNKIYNTSLKNLSLSGIYFYSDCNFLDLLYLPNLKMFRFDEFPFKFTPKGCPSLETLEMDINPVDMETYFSQSGDYHSETNHYLTKLKKIAIDCKFIHLPPEETSMMPFVLNDNINQLLTMHITNLSFTRMYFTMIELAQLFKLLSSSNKQIREFGITNSNRGYIPPYTTHNFNSMVGALVQNTQFTNLTMSNIGLDKHENTTLLFETMQHLNNLNYLDIGQYVYMPNDKVEQYKSLVKKNINNLLILNFTISDSDDDYKCKFKDPDNVVFLNVNNILTLNDNKISHIA</sequence>
<dbReference type="Proteomes" id="UP000695562">
    <property type="component" value="Unassembled WGS sequence"/>
</dbReference>
<accession>A0A8J4V1U0</accession>
<name>A0A8J4V1U0_9MYCE</name>
<gene>
    <name evidence="1" type="ORF">CYY_001189</name>
</gene>
<protein>
    <submittedName>
        <fullName evidence="1">Uncharacterized protein</fullName>
    </submittedName>
</protein>
<comment type="caution">
    <text evidence="1">The sequence shown here is derived from an EMBL/GenBank/DDBJ whole genome shotgun (WGS) entry which is preliminary data.</text>
</comment>
<evidence type="ECO:0000313" key="1">
    <source>
        <dbReference type="EMBL" id="KAF2077490.1"/>
    </source>
</evidence>
<dbReference type="EMBL" id="AJWJ01000027">
    <property type="protein sequence ID" value="KAF2077490.1"/>
    <property type="molecule type" value="Genomic_DNA"/>
</dbReference>
<dbReference type="AlphaFoldDB" id="A0A8J4V1U0"/>
<keyword evidence="2" id="KW-1185">Reference proteome</keyword>